<dbReference type="InterPro" id="IPR014756">
    <property type="entry name" value="Ig_E-set"/>
</dbReference>
<comment type="similarity">
    <text evidence="1 8 9">Belongs to the glycosyl hydrolase 9 (cellulase E) family.</text>
</comment>
<feature type="signal peptide" evidence="9">
    <location>
        <begin position="1"/>
        <end position="41"/>
    </location>
</feature>
<feature type="compositionally biased region" description="Low complexity" evidence="10">
    <location>
        <begin position="619"/>
        <end position="663"/>
    </location>
</feature>
<dbReference type="Pfam" id="PF02927">
    <property type="entry name" value="CelD_N"/>
    <property type="match status" value="1"/>
</dbReference>
<accession>A0ABV7FK89</accession>
<dbReference type="SUPFAM" id="SSF81296">
    <property type="entry name" value="E set domains"/>
    <property type="match status" value="1"/>
</dbReference>
<dbReference type="CDD" id="cd02850">
    <property type="entry name" value="E_set_Cellulase_N"/>
    <property type="match status" value="1"/>
</dbReference>
<keyword evidence="3 8" id="KW-0378">Hydrolase</keyword>
<evidence type="ECO:0000256" key="8">
    <source>
        <dbReference type="PROSITE-ProRule" id="PRU10060"/>
    </source>
</evidence>
<dbReference type="SUPFAM" id="SSF57615">
    <property type="entry name" value="Type X cellulose binding domain, CBDX"/>
    <property type="match status" value="1"/>
</dbReference>
<dbReference type="InterPro" id="IPR008965">
    <property type="entry name" value="CBM2/CBM3_carb-bd_dom_sf"/>
</dbReference>
<dbReference type="Gene3D" id="2.30.32.30">
    <property type="entry name" value="CBM10"/>
    <property type="match status" value="1"/>
</dbReference>
<dbReference type="SMART" id="SM00637">
    <property type="entry name" value="CBD_II"/>
    <property type="match status" value="1"/>
</dbReference>
<dbReference type="Pfam" id="PF02013">
    <property type="entry name" value="CBM_10"/>
    <property type="match status" value="1"/>
</dbReference>
<comment type="caution">
    <text evidence="13">The sequence shown here is derived from an EMBL/GenBank/DDBJ whole genome shotgun (WGS) entry which is preliminary data.</text>
</comment>
<dbReference type="Pfam" id="PF00553">
    <property type="entry name" value="CBM_2"/>
    <property type="match status" value="1"/>
</dbReference>
<evidence type="ECO:0000256" key="9">
    <source>
        <dbReference type="RuleBase" id="RU361166"/>
    </source>
</evidence>
<keyword evidence="2 9" id="KW-0732">Signal</keyword>
<evidence type="ECO:0000259" key="12">
    <source>
        <dbReference type="PROSITE" id="PS51763"/>
    </source>
</evidence>
<feature type="region of interest" description="Disordered" evidence="10">
    <location>
        <begin position="722"/>
        <end position="769"/>
    </location>
</feature>
<dbReference type="SUPFAM" id="SSF48208">
    <property type="entry name" value="Six-hairpin glycosidases"/>
    <property type="match status" value="1"/>
</dbReference>
<keyword evidence="14" id="KW-1185">Reference proteome</keyword>
<feature type="active site" evidence="8">
    <location>
        <position position="582"/>
    </location>
</feature>
<evidence type="ECO:0000256" key="4">
    <source>
        <dbReference type="ARBA" id="ARBA00023157"/>
    </source>
</evidence>
<evidence type="ECO:0000256" key="7">
    <source>
        <dbReference type="ARBA" id="ARBA00023326"/>
    </source>
</evidence>
<comment type="catalytic activity">
    <reaction evidence="9">
        <text>Endohydrolysis of (1-&gt;4)-beta-D-glucosidic linkages in cellulose, lichenin and cereal beta-D-glucans.</text>
        <dbReference type="EC" id="3.2.1.4"/>
    </reaction>
</comment>
<evidence type="ECO:0000256" key="2">
    <source>
        <dbReference type="ARBA" id="ARBA00022729"/>
    </source>
</evidence>
<feature type="domain" description="CBM10" evidence="12">
    <location>
        <begin position="679"/>
        <end position="708"/>
    </location>
</feature>
<dbReference type="PROSITE" id="PS51763">
    <property type="entry name" value="CBM10"/>
    <property type="match status" value="1"/>
</dbReference>
<proteinExistence type="inferred from homology"/>
<dbReference type="Proteomes" id="UP001595555">
    <property type="component" value="Unassembled WGS sequence"/>
</dbReference>
<evidence type="ECO:0000313" key="14">
    <source>
        <dbReference type="Proteomes" id="UP001595555"/>
    </source>
</evidence>
<sequence>MKKMLKNNDQAITAEPKTQRTKLFQMIGASLLALSAISAQAEIGNPRVNQLGYLPTGAKTATYKTNQTAAQTWQLRQNGTLVASGQTLPTGTDAASGDNLHQIDLSNVTATGSGFTLTVGGDTSYSFAISNTALKPALYDALKYFYHNRSGIAIETQYTGGGNGSFASNSKWSRPAGHLNIGANKGDINVPCWSGTCNYSLNVSKGWYDAGDHGKYVVNGGISVWTLLNLYERDLYLSRNGSLVGDGKLNIPESANGVADVLDEARWQMEFMMAMQVPVGQAKAGMAHHKMHDVGWTGFPLAPHEDQQQRALVPPSTAATLNLAATAAQCARIWKDIDSGFASSCLTAATRAWDAAQANPNDIYSGNYDNGGGGYGDANVADEFYWAAAELYITTGDSKYLSRINNYLITRSDFGWPDTELPGLISLAMVPTSHTSSLRTSARQKIVSIADTTLATQNASGYPAPLSTLEYYWGSNGAVANKLIILGLAYDFTGNENYAKGVGKGLNYFYGQNTLSTSFITGAGTKTATQPHHRFWSNAINANYPAPPPGALSGGPNAGLEDSTSATLLGSCKSRPATCWADNIHAYAVNEITINWNAPLAWNLAFYNDYAQGNGGGQSSSSPASSSAPASSSSVATTSSSSSRAPSSSSVASSSIAPSSSSVGLSSSSIASSISGAQQCNWYGTLYPLCATTTSGWGYENNRSCISASTCSAQPAPFGIVGGGTSTPASSTPASSRPASSTPSSTAPSSVASSRASSTPPASSSSSVAGGGNCQYLISNEWNNGFTASLRITNTGSSPINGWTVNWSYSDGTRITNSWNGVFSGNNPYSVSNLGWNGTIQPGQSVEVGFQGTKGTSGSAQIPRVTGSVCN</sequence>
<dbReference type="InterPro" id="IPR036601">
    <property type="entry name" value="CBM10_sf"/>
</dbReference>
<organism evidence="13 14">
    <name type="scientific">Cellvibrio fontiphilus</name>
    <dbReference type="NCBI Taxonomy" id="1815559"/>
    <lineage>
        <taxon>Bacteria</taxon>
        <taxon>Pseudomonadati</taxon>
        <taxon>Pseudomonadota</taxon>
        <taxon>Gammaproteobacteria</taxon>
        <taxon>Cellvibrionales</taxon>
        <taxon>Cellvibrionaceae</taxon>
        <taxon>Cellvibrio</taxon>
    </lineage>
</organism>
<feature type="active site" evidence="8">
    <location>
        <position position="591"/>
    </location>
</feature>
<protein>
    <recommendedName>
        <fullName evidence="9">Endoglucanase</fullName>
        <ecNumber evidence="9">3.2.1.4</ecNumber>
    </recommendedName>
</protein>
<evidence type="ECO:0000256" key="6">
    <source>
        <dbReference type="ARBA" id="ARBA00023295"/>
    </source>
</evidence>
<dbReference type="InterPro" id="IPR013783">
    <property type="entry name" value="Ig-like_fold"/>
</dbReference>
<dbReference type="PROSITE" id="PS00561">
    <property type="entry name" value="CBM2_A"/>
    <property type="match status" value="1"/>
</dbReference>
<dbReference type="InterPro" id="IPR008928">
    <property type="entry name" value="6-hairpin_glycosidase_sf"/>
</dbReference>
<evidence type="ECO:0000313" key="13">
    <source>
        <dbReference type="EMBL" id="MFC3116632.1"/>
    </source>
</evidence>
<dbReference type="Pfam" id="PF00759">
    <property type="entry name" value="Glyco_hydro_9"/>
    <property type="match status" value="1"/>
</dbReference>
<dbReference type="EMBL" id="JBHRTF010000004">
    <property type="protein sequence ID" value="MFC3116632.1"/>
    <property type="molecule type" value="Genomic_DNA"/>
</dbReference>
<dbReference type="PROSITE" id="PS00698">
    <property type="entry name" value="GH9_3"/>
    <property type="match status" value="1"/>
</dbReference>
<feature type="chain" id="PRO_5044993764" description="Endoglucanase" evidence="9">
    <location>
        <begin position="42"/>
        <end position="871"/>
    </location>
</feature>
<dbReference type="Gene3D" id="1.50.10.10">
    <property type="match status" value="1"/>
</dbReference>
<feature type="region of interest" description="Disordered" evidence="10">
    <location>
        <begin position="617"/>
        <end position="663"/>
    </location>
</feature>
<evidence type="ECO:0000256" key="3">
    <source>
        <dbReference type="ARBA" id="ARBA00022801"/>
    </source>
</evidence>
<evidence type="ECO:0000259" key="11">
    <source>
        <dbReference type="PROSITE" id="PS51173"/>
    </source>
</evidence>
<dbReference type="InterPro" id="IPR004197">
    <property type="entry name" value="Cellulase_Ig-like"/>
</dbReference>
<dbReference type="EC" id="3.2.1.4" evidence="9"/>
<evidence type="ECO:0000256" key="5">
    <source>
        <dbReference type="ARBA" id="ARBA00023277"/>
    </source>
</evidence>
<dbReference type="SMART" id="SM01064">
    <property type="entry name" value="CBM_10"/>
    <property type="match status" value="1"/>
</dbReference>
<dbReference type="Gene3D" id="2.60.40.290">
    <property type="match status" value="1"/>
</dbReference>
<dbReference type="InterPro" id="IPR018366">
    <property type="entry name" value="CBM2_CS"/>
</dbReference>
<dbReference type="Gene3D" id="2.60.40.10">
    <property type="entry name" value="Immunoglobulins"/>
    <property type="match status" value="1"/>
</dbReference>
<dbReference type="InterPro" id="IPR009031">
    <property type="entry name" value="CBM10"/>
</dbReference>
<gene>
    <name evidence="13" type="ORF">ACFODX_13755</name>
</gene>
<dbReference type="InterPro" id="IPR012341">
    <property type="entry name" value="6hp_glycosidase-like_sf"/>
</dbReference>
<name>A0ABV7FK89_9GAMM</name>
<dbReference type="InterPro" id="IPR001919">
    <property type="entry name" value="CBD2"/>
</dbReference>
<dbReference type="InterPro" id="IPR001701">
    <property type="entry name" value="Glyco_hydro_9"/>
</dbReference>
<keyword evidence="7 8" id="KW-0624">Polysaccharide degradation</keyword>
<feature type="compositionally biased region" description="Low complexity" evidence="10">
    <location>
        <begin position="726"/>
        <end position="768"/>
    </location>
</feature>
<dbReference type="InterPro" id="IPR033126">
    <property type="entry name" value="Glyco_hydro_9_Asp/Glu_AS"/>
</dbReference>
<dbReference type="RefSeq" id="WP_378120066.1">
    <property type="nucleotide sequence ID" value="NZ_JBHRTF010000004.1"/>
</dbReference>
<evidence type="ECO:0000256" key="1">
    <source>
        <dbReference type="ARBA" id="ARBA00007072"/>
    </source>
</evidence>
<evidence type="ECO:0000256" key="10">
    <source>
        <dbReference type="SAM" id="MobiDB-lite"/>
    </source>
</evidence>
<dbReference type="SUPFAM" id="SSF49384">
    <property type="entry name" value="Carbohydrate-binding domain"/>
    <property type="match status" value="1"/>
</dbReference>
<keyword evidence="9" id="KW-0136">Cellulose degradation</keyword>
<keyword evidence="6 8" id="KW-0326">Glycosidase</keyword>
<keyword evidence="4" id="KW-1015">Disulfide bond</keyword>
<feature type="domain" description="CBM2" evidence="11">
    <location>
        <begin position="759"/>
        <end position="871"/>
    </location>
</feature>
<dbReference type="PANTHER" id="PTHR22298">
    <property type="entry name" value="ENDO-1,4-BETA-GLUCANASE"/>
    <property type="match status" value="1"/>
</dbReference>
<dbReference type="PROSITE" id="PS51173">
    <property type="entry name" value="CBM2"/>
    <property type="match status" value="1"/>
</dbReference>
<reference evidence="14" key="1">
    <citation type="journal article" date="2019" name="Int. J. Syst. Evol. Microbiol.">
        <title>The Global Catalogue of Microorganisms (GCM) 10K type strain sequencing project: providing services to taxonomists for standard genome sequencing and annotation.</title>
        <authorList>
            <consortium name="The Broad Institute Genomics Platform"/>
            <consortium name="The Broad Institute Genome Sequencing Center for Infectious Disease"/>
            <person name="Wu L."/>
            <person name="Ma J."/>
        </authorList>
    </citation>
    <scope>NUCLEOTIDE SEQUENCE [LARGE SCALE GENOMIC DNA]</scope>
    <source>
        <strain evidence="14">KCTC 52237</strain>
    </source>
</reference>
<keyword evidence="5 8" id="KW-0119">Carbohydrate metabolism</keyword>
<dbReference type="InterPro" id="IPR002883">
    <property type="entry name" value="CBM10/Dockerin_dom"/>
</dbReference>
<dbReference type="InterPro" id="IPR012291">
    <property type="entry name" value="CBM2_carb-bd_dom_sf"/>
</dbReference>
<dbReference type="GO" id="GO:0016787">
    <property type="term" value="F:hydrolase activity"/>
    <property type="evidence" value="ECO:0007669"/>
    <property type="project" value="UniProtKB-KW"/>
</dbReference>